<keyword evidence="2" id="KW-0813">Transport</keyword>
<evidence type="ECO:0000256" key="1">
    <source>
        <dbReference type="ARBA" id="ARBA00004202"/>
    </source>
</evidence>
<protein>
    <recommendedName>
        <fullName evidence="14">Molybdate/tungstate import ATP-binding protein WtpC</fullName>
        <ecNumber evidence="13">7.3.2.6</ecNumber>
    </recommendedName>
</protein>
<dbReference type="CDD" id="cd03259">
    <property type="entry name" value="ABC_Carb_Solutes_like"/>
    <property type="match status" value="1"/>
</dbReference>
<dbReference type="InterPro" id="IPR003593">
    <property type="entry name" value="AAA+_ATPase"/>
</dbReference>
<dbReference type="SMART" id="SM00382">
    <property type="entry name" value="AAA"/>
    <property type="match status" value="1"/>
</dbReference>
<dbReference type="Gene3D" id="2.40.50.100">
    <property type="match status" value="1"/>
</dbReference>
<evidence type="ECO:0000256" key="5">
    <source>
        <dbReference type="ARBA" id="ARBA00022505"/>
    </source>
</evidence>
<keyword evidence="9" id="KW-0406">Ion transport</keyword>
<dbReference type="KEGG" id="mae:Maeo_0301"/>
<evidence type="ECO:0000259" key="17">
    <source>
        <dbReference type="PROSITE" id="PS50893"/>
    </source>
</evidence>
<dbReference type="Gene3D" id="3.40.50.300">
    <property type="entry name" value="P-loop containing nucleotide triphosphate hydrolases"/>
    <property type="match status" value="1"/>
</dbReference>
<evidence type="ECO:0000256" key="11">
    <source>
        <dbReference type="ARBA" id="ARBA00038307"/>
    </source>
</evidence>
<keyword evidence="19" id="KW-1185">Reference proteome</keyword>
<dbReference type="AlphaFoldDB" id="A6UTR7"/>
<comment type="function">
    <text evidence="16">Part of the ABC transporter complex WtpABC involved in molybdate/tungstate import. Responsible for energy coupling to the transport system.</text>
</comment>
<dbReference type="HOGENOM" id="CLU_000604_1_1_2"/>
<evidence type="ECO:0000256" key="14">
    <source>
        <dbReference type="ARBA" id="ARBA00041133"/>
    </source>
</evidence>
<dbReference type="GO" id="GO:0005886">
    <property type="term" value="C:plasma membrane"/>
    <property type="evidence" value="ECO:0007669"/>
    <property type="project" value="UniProtKB-SubCell"/>
</dbReference>
<comment type="catalytic activity">
    <reaction evidence="15">
        <text>tungstate(in) + ATP + H2O = tungstate(out) + ADP + phosphate + H(+)</text>
        <dbReference type="Rhea" id="RHEA:35027"/>
        <dbReference type="ChEBI" id="CHEBI:15377"/>
        <dbReference type="ChEBI" id="CHEBI:15378"/>
        <dbReference type="ChEBI" id="CHEBI:30616"/>
        <dbReference type="ChEBI" id="CHEBI:43474"/>
        <dbReference type="ChEBI" id="CHEBI:46502"/>
        <dbReference type="ChEBI" id="CHEBI:456216"/>
        <dbReference type="EC" id="7.3.2.6"/>
    </reaction>
</comment>
<keyword evidence="5" id="KW-0500">Molybdenum</keyword>
<dbReference type="PANTHER" id="PTHR42781">
    <property type="entry name" value="SPERMIDINE/PUTRESCINE IMPORT ATP-BINDING PROTEIN POTA"/>
    <property type="match status" value="1"/>
</dbReference>
<evidence type="ECO:0000256" key="9">
    <source>
        <dbReference type="ARBA" id="ARBA00023065"/>
    </source>
</evidence>
<dbReference type="PROSITE" id="PS50893">
    <property type="entry name" value="ABC_TRANSPORTER_2"/>
    <property type="match status" value="1"/>
</dbReference>
<evidence type="ECO:0000313" key="19">
    <source>
        <dbReference type="Proteomes" id="UP000001106"/>
    </source>
</evidence>
<evidence type="ECO:0000256" key="12">
    <source>
        <dbReference type="ARBA" id="ARBA00038781"/>
    </source>
</evidence>
<keyword evidence="3" id="KW-1003">Cell membrane</keyword>
<evidence type="ECO:0000256" key="2">
    <source>
        <dbReference type="ARBA" id="ARBA00022448"/>
    </source>
</evidence>
<organism evidence="18 19">
    <name type="scientific">Methanococcus aeolicus (strain ATCC BAA-1280 / DSM 17508 / OCM 812 / Nankai-3)</name>
    <dbReference type="NCBI Taxonomy" id="419665"/>
    <lineage>
        <taxon>Archaea</taxon>
        <taxon>Methanobacteriati</taxon>
        <taxon>Methanobacteriota</taxon>
        <taxon>Methanomada group</taxon>
        <taxon>Methanococci</taxon>
        <taxon>Methanococcales</taxon>
        <taxon>Methanococcaceae</taxon>
        <taxon>Methanococcus</taxon>
    </lineage>
</organism>
<gene>
    <name evidence="18" type="ordered locus">Maeo_0301</name>
</gene>
<dbReference type="FunFam" id="3.40.50.300:FF:000425">
    <property type="entry name" value="Probable ABC transporter, ATP-binding subunit"/>
    <property type="match status" value="1"/>
</dbReference>
<dbReference type="STRING" id="419665.Maeo_0301"/>
<keyword evidence="6" id="KW-0547">Nucleotide-binding</keyword>
<keyword evidence="10" id="KW-0472">Membrane</keyword>
<dbReference type="EMBL" id="CP000743">
    <property type="protein sequence ID" value="ABR55889.1"/>
    <property type="molecule type" value="Genomic_DNA"/>
</dbReference>
<evidence type="ECO:0000256" key="7">
    <source>
        <dbReference type="ARBA" id="ARBA00022840"/>
    </source>
</evidence>
<evidence type="ECO:0000256" key="3">
    <source>
        <dbReference type="ARBA" id="ARBA00022475"/>
    </source>
</evidence>
<dbReference type="GO" id="GO:0016887">
    <property type="term" value="F:ATP hydrolysis activity"/>
    <property type="evidence" value="ECO:0007669"/>
    <property type="project" value="InterPro"/>
</dbReference>
<dbReference type="Proteomes" id="UP000001106">
    <property type="component" value="Chromosome"/>
</dbReference>
<dbReference type="eggNOG" id="arCOG00175">
    <property type="taxonomic scope" value="Archaea"/>
</dbReference>
<dbReference type="Pfam" id="PF00005">
    <property type="entry name" value="ABC_tran"/>
    <property type="match status" value="1"/>
</dbReference>
<comment type="subcellular location">
    <subcellularLocation>
        <location evidence="1">Cell membrane</location>
        <topology evidence="1">Peripheral membrane protein</topology>
    </subcellularLocation>
</comment>
<dbReference type="InterPro" id="IPR008995">
    <property type="entry name" value="Mo/tungstate-bd_C_term_dom"/>
</dbReference>
<dbReference type="InterPro" id="IPR003439">
    <property type="entry name" value="ABC_transporter-like_ATP-bd"/>
</dbReference>
<evidence type="ECO:0000256" key="8">
    <source>
        <dbReference type="ARBA" id="ARBA00023004"/>
    </source>
</evidence>
<proteinExistence type="inferred from homology"/>
<dbReference type="InterPro" id="IPR050093">
    <property type="entry name" value="ABC_SmlMolc_Importer"/>
</dbReference>
<dbReference type="InterPro" id="IPR017871">
    <property type="entry name" value="ABC_transporter-like_CS"/>
</dbReference>
<sequence>MRRMIKIDNVSKKMGNQNILNNVSLQVHDGEIMVLLGPSGCGKTTLLKIIAGLLKQDSGNIIINNNIINDFPSKERNMGFVFQDYALFPHKNVYDNIAFGLKLRKVPENEINIKINEIMEILEIDHLKDKKIPQLSGGQKQRVALARALVIDPDVLLLDEPLSALDPILREKLREELKTILNTLGVTGIYVTHDLTEAMILGDNVAVMNNGIIQQIEKPDDIFYHPKNEFVAEFVGVKNILKGRIFEYDGEDVIITINNPNLKAPFNIKVNNYPIFERKKEKEISLCIHPEEIKLNNVKNGENNIKGKIINIFPNGSVLKVVLDIGGMELYAITTRNLLKYGINDEVWISFNKGAPHPMCGKRCKTPNRELLCKCKPPQESLDIAQ</sequence>
<comment type="subunit">
    <text evidence="12">The complex is composed of two ATP-binding proteins (WtpC), two transmembrane proteins (WtpB) and a solute-binding protein (WtpA).</text>
</comment>
<accession>A6UTR7</accession>
<evidence type="ECO:0000256" key="15">
    <source>
        <dbReference type="ARBA" id="ARBA00047936"/>
    </source>
</evidence>
<keyword evidence="4" id="KW-0410">Iron transport</keyword>
<evidence type="ECO:0000256" key="13">
    <source>
        <dbReference type="ARBA" id="ARBA00039025"/>
    </source>
</evidence>
<dbReference type="SUPFAM" id="SSF50331">
    <property type="entry name" value="MOP-like"/>
    <property type="match status" value="1"/>
</dbReference>
<reference evidence="18" key="1">
    <citation type="submission" date="2007-06" db="EMBL/GenBank/DDBJ databases">
        <title>Complete sequence of Methanococcus aeolicus Nankai-3.</title>
        <authorList>
            <consortium name="US DOE Joint Genome Institute"/>
            <person name="Copeland A."/>
            <person name="Lucas S."/>
            <person name="Lapidus A."/>
            <person name="Barry K."/>
            <person name="Glavina del Rio T."/>
            <person name="Dalin E."/>
            <person name="Tice H."/>
            <person name="Pitluck S."/>
            <person name="Chain P."/>
            <person name="Malfatti S."/>
            <person name="Shin M."/>
            <person name="Vergez L."/>
            <person name="Schmutz J."/>
            <person name="Larimer F."/>
            <person name="Land M."/>
            <person name="Hauser L."/>
            <person name="Kyrpides N."/>
            <person name="Lykidis A."/>
            <person name="Sieprawska-Lupa M."/>
            <person name="Whitman W.B."/>
            <person name="Richardson P."/>
        </authorList>
    </citation>
    <scope>NUCLEOTIDE SEQUENCE [LARGE SCALE GENOMIC DNA]</scope>
    <source>
        <strain evidence="18">Nankai-3</strain>
    </source>
</reference>
<evidence type="ECO:0000256" key="4">
    <source>
        <dbReference type="ARBA" id="ARBA00022496"/>
    </source>
</evidence>
<evidence type="ECO:0000256" key="10">
    <source>
        <dbReference type="ARBA" id="ARBA00023136"/>
    </source>
</evidence>
<dbReference type="GO" id="GO:0005524">
    <property type="term" value="F:ATP binding"/>
    <property type="evidence" value="ECO:0007669"/>
    <property type="project" value="UniProtKB-KW"/>
</dbReference>
<dbReference type="SUPFAM" id="SSF52540">
    <property type="entry name" value="P-loop containing nucleoside triphosphate hydrolases"/>
    <property type="match status" value="1"/>
</dbReference>
<dbReference type="InterPro" id="IPR015853">
    <property type="entry name" value="ABC_transpr_FbpC"/>
</dbReference>
<keyword evidence="7" id="KW-0067">ATP-binding</keyword>
<comment type="similarity">
    <text evidence="11">Belongs to the ABC transporter superfamily. Sulfate/tungstate importer (TC 3.A.1.6) family.</text>
</comment>
<dbReference type="GO" id="GO:0015408">
    <property type="term" value="F:ABC-type ferric iron transporter activity"/>
    <property type="evidence" value="ECO:0007669"/>
    <property type="project" value="InterPro"/>
</dbReference>
<dbReference type="GO" id="GO:1901238">
    <property type="term" value="F:ABC-type tungstate transporter activity"/>
    <property type="evidence" value="ECO:0007669"/>
    <property type="project" value="UniProtKB-EC"/>
</dbReference>
<keyword evidence="8" id="KW-0408">Iron</keyword>
<feature type="domain" description="ABC transporter" evidence="17">
    <location>
        <begin position="5"/>
        <end position="235"/>
    </location>
</feature>
<dbReference type="InterPro" id="IPR027417">
    <property type="entry name" value="P-loop_NTPase"/>
</dbReference>
<evidence type="ECO:0000256" key="6">
    <source>
        <dbReference type="ARBA" id="ARBA00022741"/>
    </source>
</evidence>
<name>A6UTR7_META3</name>
<dbReference type="PROSITE" id="PS00211">
    <property type="entry name" value="ABC_TRANSPORTER_1"/>
    <property type="match status" value="1"/>
</dbReference>
<evidence type="ECO:0000256" key="16">
    <source>
        <dbReference type="ARBA" id="ARBA00057369"/>
    </source>
</evidence>
<evidence type="ECO:0000313" key="18">
    <source>
        <dbReference type="EMBL" id="ABR55889.1"/>
    </source>
</evidence>
<dbReference type="EC" id="7.3.2.6" evidence="13"/>
<dbReference type="PANTHER" id="PTHR42781:SF4">
    <property type="entry name" value="SPERMIDINE_PUTRESCINE IMPORT ATP-BINDING PROTEIN POTA"/>
    <property type="match status" value="1"/>
</dbReference>